<comment type="caution">
    <text evidence="1">The sequence shown here is derived from an EMBL/GenBank/DDBJ whole genome shotgun (WGS) entry which is preliminary data.</text>
</comment>
<reference evidence="1 2" key="1">
    <citation type="submission" date="2018-04" db="EMBL/GenBank/DDBJ databases">
        <title>Altererythrobacter sp. HME9302 genome sequencing and assembly.</title>
        <authorList>
            <person name="Kang H."/>
            <person name="Kim H."/>
            <person name="Joh K."/>
        </authorList>
    </citation>
    <scope>NUCLEOTIDE SEQUENCE [LARGE SCALE GENOMIC DNA]</scope>
    <source>
        <strain evidence="1 2">HME9302</strain>
    </source>
</reference>
<dbReference type="AlphaFoldDB" id="A0A369QF14"/>
<evidence type="ECO:0000313" key="2">
    <source>
        <dbReference type="Proteomes" id="UP000253727"/>
    </source>
</evidence>
<protein>
    <submittedName>
        <fullName evidence="1">Uncharacterized protein</fullName>
    </submittedName>
</protein>
<keyword evidence="2" id="KW-1185">Reference proteome</keyword>
<proteinExistence type="predicted"/>
<organism evidence="1 2">
    <name type="scientific">Alteripontixanthobacter maritimus</name>
    <dbReference type="NCBI Taxonomy" id="2161824"/>
    <lineage>
        <taxon>Bacteria</taxon>
        <taxon>Pseudomonadati</taxon>
        <taxon>Pseudomonadota</taxon>
        <taxon>Alphaproteobacteria</taxon>
        <taxon>Sphingomonadales</taxon>
        <taxon>Erythrobacteraceae</taxon>
        <taxon>Alteripontixanthobacter</taxon>
    </lineage>
</organism>
<sequence length="320" mass="35613">MHLKGGCSDKGSVDATNSLRRTYTGECRKTNCPECRGEVYFIRRNKGSVWIDPPLGPPWDRHECMDRAKIGYKAAANLTNSLRTDLPDNGKDRDYIFGVVIASEISEDRRRTLLTIAAGEPESLVVLVSGGADSFLEKFVRIDGAQSRLFSAGDKRIFLSIVGAATIPIGLKSSGEPMLELISFRRAKKAVQTEAQRIAIARGKLAIRYEREGLQASWSIGEFVQLLGVLGGSKKDELAQITALRILKHLMKTGDCSALAKLAVELSPDRRDRLKVWLKEYSPIKLSLDTQPIMARFNRHSERSFAIKEAAENPFYKMPK</sequence>
<evidence type="ECO:0000313" key="1">
    <source>
        <dbReference type="EMBL" id="RDC60888.1"/>
    </source>
</evidence>
<dbReference type="Proteomes" id="UP000253727">
    <property type="component" value="Unassembled WGS sequence"/>
</dbReference>
<gene>
    <name evidence="1" type="ORF">HME9302_02104</name>
</gene>
<accession>A0A369QF14</accession>
<name>A0A369QF14_9SPHN</name>
<dbReference type="EMBL" id="QBKA01000002">
    <property type="protein sequence ID" value="RDC60888.1"/>
    <property type="molecule type" value="Genomic_DNA"/>
</dbReference>